<reference evidence="2 3" key="1">
    <citation type="submission" date="2014-04" db="EMBL/GenBank/DDBJ databases">
        <authorList>
            <consortium name="DOE Joint Genome Institute"/>
            <person name="Kuo A."/>
            <person name="Kohler A."/>
            <person name="Costa M.D."/>
            <person name="Nagy L.G."/>
            <person name="Floudas D."/>
            <person name="Copeland A."/>
            <person name="Barry K.W."/>
            <person name="Cichocki N."/>
            <person name="Veneault-Fourrey C."/>
            <person name="LaButti K."/>
            <person name="Lindquist E.A."/>
            <person name="Lipzen A."/>
            <person name="Lundell T."/>
            <person name="Morin E."/>
            <person name="Murat C."/>
            <person name="Sun H."/>
            <person name="Tunlid A."/>
            <person name="Henrissat B."/>
            <person name="Grigoriev I.V."/>
            <person name="Hibbett D.S."/>
            <person name="Martin F."/>
            <person name="Nordberg H.P."/>
            <person name="Cantor M.N."/>
            <person name="Hua S.X."/>
        </authorList>
    </citation>
    <scope>NUCLEOTIDE SEQUENCE [LARGE SCALE GENOMIC DNA]</scope>
    <source>
        <strain evidence="2 3">Marx 270</strain>
    </source>
</reference>
<protein>
    <submittedName>
        <fullName evidence="2">Uncharacterized protein</fullName>
    </submittedName>
</protein>
<gene>
    <name evidence="2" type="ORF">M404DRAFT_1008649</name>
</gene>
<name>A0A0C3IA31_PISTI</name>
<evidence type="ECO:0000313" key="3">
    <source>
        <dbReference type="Proteomes" id="UP000054217"/>
    </source>
</evidence>
<proteinExistence type="predicted"/>
<keyword evidence="1" id="KW-0472">Membrane</keyword>
<dbReference type="HOGENOM" id="CLU_790147_0_0_1"/>
<dbReference type="InParanoid" id="A0A0C3IA31"/>
<sequence>MSADDDTIIHDDIPCPSYDKLLEAANALADAENLALFYRQYKSSLERNWFYESKESGLRAVVDACEAGKAAEAGATSEELNDPYHASFAYKTLRFFTRFALLFIKNSNARAEYISSIASYAKGYAAALSNDAQLAAERAVAVRNAARRAFMAKTSAGSQWFNGVMKSIFDKEGPNFASLLNFCREQLYPEKTLKQLGESERALLFAKVVENSGRSNFTHDLLSKAQGAVGWTVIIATLGLLVYDIVDSQADFTSKVVEVLGDGAEFLGVWVGAAAAEALAISLFGEAATLAIMLFGLAGGIIAGLAVAGLFEALKAVFSEIFNSQSHALWKEYLKQPYVYKVKLPQVVLDI</sequence>
<dbReference type="AlphaFoldDB" id="A0A0C3IA31"/>
<dbReference type="Proteomes" id="UP000054217">
    <property type="component" value="Unassembled WGS sequence"/>
</dbReference>
<keyword evidence="3" id="KW-1185">Reference proteome</keyword>
<feature type="transmembrane region" description="Helical" evidence="1">
    <location>
        <begin position="290"/>
        <end position="311"/>
    </location>
</feature>
<keyword evidence="1" id="KW-0812">Transmembrane</keyword>
<keyword evidence="1" id="KW-1133">Transmembrane helix</keyword>
<feature type="transmembrane region" description="Helical" evidence="1">
    <location>
        <begin position="266"/>
        <end position="284"/>
    </location>
</feature>
<reference evidence="3" key="2">
    <citation type="submission" date="2015-01" db="EMBL/GenBank/DDBJ databases">
        <title>Evolutionary Origins and Diversification of the Mycorrhizal Mutualists.</title>
        <authorList>
            <consortium name="DOE Joint Genome Institute"/>
            <consortium name="Mycorrhizal Genomics Consortium"/>
            <person name="Kohler A."/>
            <person name="Kuo A."/>
            <person name="Nagy L.G."/>
            <person name="Floudas D."/>
            <person name="Copeland A."/>
            <person name="Barry K.W."/>
            <person name="Cichocki N."/>
            <person name="Veneault-Fourrey C."/>
            <person name="LaButti K."/>
            <person name="Lindquist E.A."/>
            <person name="Lipzen A."/>
            <person name="Lundell T."/>
            <person name="Morin E."/>
            <person name="Murat C."/>
            <person name="Riley R."/>
            <person name="Ohm R."/>
            <person name="Sun H."/>
            <person name="Tunlid A."/>
            <person name="Henrissat B."/>
            <person name="Grigoriev I.V."/>
            <person name="Hibbett D.S."/>
            <person name="Martin F."/>
        </authorList>
    </citation>
    <scope>NUCLEOTIDE SEQUENCE [LARGE SCALE GENOMIC DNA]</scope>
    <source>
        <strain evidence="3">Marx 270</strain>
    </source>
</reference>
<organism evidence="2 3">
    <name type="scientific">Pisolithus tinctorius Marx 270</name>
    <dbReference type="NCBI Taxonomy" id="870435"/>
    <lineage>
        <taxon>Eukaryota</taxon>
        <taxon>Fungi</taxon>
        <taxon>Dikarya</taxon>
        <taxon>Basidiomycota</taxon>
        <taxon>Agaricomycotina</taxon>
        <taxon>Agaricomycetes</taxon>
        <taxon>Agaricomycetidae</taxon>
        <taxon>Boletales</taxon>
        <taxon>Sclerodermatineae</taxon>
        <taxon>Pisolithaceae</taxon>
        <taxon>Pisolithus</taxon>
    </lineage>
</organism>
<feature type="transmembrane region" description="Helical" evidence="1">
    <location>
        <begin position="228"/>
        <end position="246"/>
    </location>
</feature>
<dbReference type="OrthoDB" id="2679669at2759"/>
<accession>A0A0C3IA31</accession>
<evidence type="ECO:0000256" key="1">
    <source>
        <dbReference type="SAM" id="Phobius"/>
    </source>
</evidence>
<dbReference type="EMBL" id="KN832123">
    <property type="protein sequence ID" value="KIN93942.1"/>
    <property type="molecule type" value="Genomic_DNA"/>
</dbReference>
<evidence type="ECO:0000313" key="2">
    <source>
        <dbReference type="EMBL" id="KIN93942.1"/>
    </source>
</evidence>